<sequence>MNNLSTEDTFTQLSSLATSPHQPFSKLILFLSNTTQRTTNSIHYNSTKLFPFFPLVCNAFSMTRGMHEMHPQKISFPTSRGKAVKKLINGEKKFIGILNLSLCIITPVEIRQTLDTL</sequence>
<organism evidence="1 2">
    <name type="scientific">Prunus persica</name>
    <name type="common">Peach</name>
    <name type="synonym">Amygdalus persica</name>
    <dbReference type="NCBI Taxonomy" id="3760"/>
    <lineage>
        <taxon>Eukaryota</taxon>
        <taxon>Viridiplantae</taxon>
        <taxon>Streptophyta</taxon>
        <taxon>Embryophyta</taxon>
        <taxon>Tracheophyta</taxon>
        <taxon>Spermatophyta</taxon>
        <taxon>Magnoliopsida</taxon>
        <taxon>eudicotyledons</taxon>
        <taxon>Gunneridae</taxon>
        <taxon>Pentapetalae</taxon>
        <taxon>rosids</taxon>
        <taxon>fabids</taxon>
        <taxon>Rosales</taxon>
        <taxon>Rosaceae</taxon>
        <taxon>Amygdaloideae</taxon>
        <taxon>Amygdaleae</taxon>
        <taxon>Prunus</taxon>
    </lineage>
</organism>
<dbReference type="HOGENOM" id="CLU_2088983_0_0_1"/>
<dbReference type="AlphaFoldDB" id="M5WMG6"/>
<dbReference type="Gramene" id="ONI14246">
    <property type="protein sequence ID" value="ONI14246"/>
    <property type="gene ID" value="PRUPE_4G270600"/>
</dbReference>
<evidence type="ECO:0000313" key="1">
    <source>
        <dbReference type="EMBL" id="ONI14246.1"/>
    </source>
</evidence>
<proteinExistence type="predicted"/>
<dbReference type="Proteomes" id="UP000006882">
    <property type="component" value="Chromosome G4"/>
</dbReference>
<reference evidence="1 2" key="1">
    <citation type="journal article" date="2013" name="Nat. Genet.">
        <title>The high-quality draft genome of peach (Prunus persica) identifies unique patterns of genetic diversity, domestication and genome evolution.</title>
        <authorList>
            <consortium name="International Peach Genome Initiative"/>
            <person name="Verde I."/>
            <person name="Abbott A.G."/>
            <person name="Scalabrin S."/>
            <person name="Jung S."/>
            <person name="Shu S."/>
            <person name="Marroni F."/>
            <person name="Zhebentyayeva T."/>
            <person name="Dettori M.T."/>
            <person name="Grimwood J."/>
            <person name="Cattonaro F."/>
            <person name="Zuccolo A."/>
            <person name="Rossini L."/>
            <person name="Jenkins J."/>
            <person name="Vendramin E."/>
            <person name="Meisel L.A."/>
            <person name="Decroocq V."/>
            <person name="Sosinski B."/>
            <person name="Prochnik S."/>
            <person name="Mitros T."/>
            <person name="Policriti A."/>
            <person name="Cipriani G."/>
            <person name="Dondini L."/>
            <person name="Ficklin S."/>
            <person name="Goodstein D.M."/>
            <person name="Xuan P."/>
            <person name="Del Fabbro C."/>
            <person name="Aramini V."/>
            <person name="Copetti D."/>
            <person name="Gonzalez S."/>
            <person name="Horner D.S."/>
            <person name="Falchi R."/>
            <person name="Lucas S."/>
            <person name="Mica E."/>
            <person name="Maldonado J."/>
            <person name="Lazzari B."/>
            <person name="Bielenberg D."/>
            <person name="Pirona R."/>
            <person name="Miculan M."/>
            <person name="Barakat A."/>
            <person name="Testolin R."/>
            <person name="Stella A."/>
            <person name="Tartarini S."/>
            <person name="Tonutti P."/>
            <person name="Arus P."/>
            <person name="Orellana A."/>
            <person name="Wells C."/>
            <person name="Main D."/>
            <person name="Vizzotto G."/>
            <person name="Silva H."/>
            <person name="Salamini F."/>
            <person name="Schmutz J."/>
            <person name="Morgante M."/>
            <person name="Rokhsar D.S."/>
        </authorList>
    </citation>
    <scope>NUCLEOTIDE SEQUENCE [LARGE SCALE GENOMIC DNA]</scope>
    <source>
        <strain evidence="2">cv. Nemared</strain>
    </source>
</reference>
<protein>
    <submittedName>
        <fullName evidence="1">Uncharacterized protein</fullName>
    </submittedName>
</protein>
<dbReference type="EMBL" id="CM007654">
    <property type="protein sequence ID" value="ONI14246.1"/>
    <property type="molecule type" value="Genomic_DNA"/>
</dbReference>
<gene>
    <name evidence="1" type="ORF">PRUPE_4G270600</name>
</gene>
<keyword evidence="2" id="KW-1185">Reference proteome</keyword>
<name>M5WMG6_PRUPE</name>
<accession>M5WMG6</accession>
<evidence type="ECO:0000313" key="2">
    <source>
        <dbReference type="Proteomes" id="UP000006882"/>
    </source>
</evidence>